<protein>
    <submittedName>
        <fullName evidence="1">Uncharacterized protein</fullName>
    </submittedName>
</protein>
<dbReference type="Proteomes" id="UP000822688">
    <property type="component" value="Chromosome 7"/>
</dbReference>
<feature type="non-terminal residue" evidence="1">
    <location>
        <position position="1"/>
    </location>
</feature>
<dbReference type="EMBL" id="CM026428">
    <property type="protein sequence ID" value="KAG0566240.1"/>
    <property type="molecule type" value="Genomic_DNA"/>
</dbReference>
<gene>
    <name evidence="1" type="ORF">KC19_7G048600</name>
</gene>
<keyword evidence="2" id="KW-1185">Reference proteome</keyword>
<proteinExistence type="predicted"/>
<evidence type="ECO:0000313" key="2">
    <source>
        <dbReference type="Proteomes" id="UP000822688"/>
    </source>
</evidence>
<evidence type="ECO:0000313" key="1">
    <source>
        <dbReference type="EMBL" id="KAG0566240.1"/>
    </source>
</evidence>
<reference evidence="1" key="1">
    <citation type="submission" date="2020-06" db="EMBL/GenBank/DDBJ databases">
        <title>WGS assembly of Ceratodon purpureus strain R40.</title>
        <authorList>
            <person name="Carey S.B."/>
            <person name="Jenkins J."/>
            <person name="Shu S."/>
            <person name="Lovell J.T."/>
            <person name="Sreedasyam A."/>
            <person name="Maumus F."/>
            <person name="Tiley G.P."/>
            <person name="Fernandez-Pozo N."/>
            <person name="Barry K."/>
            <person name="Chen C."/>
            <person name="Wang M."/>
            <person name="Lipzen A."/>
            <person name="Daum C."/>
            <person name="Saski C.A."/>
            <person name="Payton A.C."/>
            <person name="Mcbreen J.C."/>
            <person name="Conrad R.E."/>
            <person name="Kollar L.M."/>
            <person name="Olsson S."/>
            <person name="Huttunen S."/>
            <person name="Landis J.B."/>
            <person name="Wickett N.J."/>
            <person name="Johnson M.G."/>
            <person name="Rensing S.A."/>
            <person name="Grimwood J."/>
            <person name="Schmutz J."/>
            <person name="Mcdaniel S.F."/>
        </authorList>
    </citation>
    <scope>NUCLEOTIDE SEQUENCE</scope>
    <source>
        <strain evidence="1">R40</strain>
    </source>
</reference>
<name>A0A8T0H4R9_CERPU</name>
<sequence length="125" mass="13362">TSAFLLSTTSSSLAPRRAARVTSTSGAAYAVVHLNNGASIKSISLTITSSVFHAEIITLAGLRSPWLRPFPCKYAIPSAMPFIISHCRRSHKIDTEEASDLRLSSSSNWDTSLSKISITIAKSPA</sequence>
<comment type="caution">
    <text evidence="1">The sequence shown here is derived from an EMBL/GenBank/DDBJ whole genome shotgun (WGS) entry which is preliminary data.</text>
</comment>
<accession>A0A8T0H4R9</accession>
<organism evidence="1 2">
    <name type="scientific">Ceratodon purpureus</name>
    <name type="common">Fire moss</name>
    <name type="synonym">Dicranum purpureum</name>
    <dbReference type="NCBI Taxonomy" id="3225"/>
    <lineage>
        <taxon>Eukaryota</taxon>
        <taxon>Viridiplantae</taxon>
        <taxon>Streptophyta</taxon>
        <taxon>Embryophyta</taxon>
        <taxon>Bryophyta</taxon>
        <taxon>Bryophytina</taxon>
        <taxon>Bryopsida</taxon>
        <taxon>Dicranidae</taxon>
        <taxon>Pseudoditrichales</taxon>
        <taxon>Ditrichaceae</taxon>
        <taxon>Ceratodon</taxon>
    </lineage>
</organism>
<dbReference type="AlphaFoldDB" id="A0A8T0H4R9"/>